<dbReference type="Proteomes" id="UP000294933">
    <property type="component" value="Unassembled WGS sequence"/>
</dbReference>
<organism evidence="1 2">
    <name type="scientific">Rickenella mellea</name>
    <dbReference type="NCBI Taxonomy" id="50990"/>
    <lineage>
        <taxon>Eukaryota</taxon>
        <taxon>Fungi</taxon>
        <taxon>Dikarya</taxon>
        <taxon>Basidiomycota</taxon>
        <taxon>Agaricomycotina</taxon>
        <taxon>Agaricomycetes</taxon>
        <taxon>Hymenochaetales</taxon>
        <taxon>Rickenellaceae</taxon>
        <taxon>Rickenella</taxon>
    </lineage>
</organism>
<dbReference type="EMBL" id="ML170156">
    <property type="protein sequence ID" value="TDL29959.1"/>
    <property type="molecule type" value="Genomic_DNA"/>
</dbReference>
<dbReference type="SUPFAM" id="SSF52047">
    <property type="entry name" value="RNI-like"/>
    <property type="match status" value="1"/>
</dbReference>
<evidence type="ECO:0000313" key="2">
    <source>
        <dbReference type="Proteomes" id="UP000294933"/>
    </source>
</evidence>
<dbReference type="VEuPathDB" id="FungiDB:BD410DRAFT_759092"/>
<gene>
    <name evidence="1" type="ORF">BD410DRAFT_759092</name>
</gene>
<name>A0A4R5XFM5_9AGAM</name>
<dbReference type="OrthoDB" id="2786563at2759"/>
<proteinExistence type="predicted"/>
<accession>A0A4R5XFM5</accession>
<reference evidence="1 2" key="1">
    <citation type="submission" date="2018-06" db="EMBL/GenBank/DDBJ databases">
        <title>A transcriptomic atlas of mushroom development highlights an independent origin of complex multicellularity.</title>
        <authorList>
            <consortium name="DOE Joint Genome Institute"/>
            <person name="Krizsan K."/>
            <person name="Almasi E."/>
            <person name="Merenyi Z."/>
            <person name="Sahu N."/>
            <person name="Viragh M."/>
            <person name="Koszo T."/>
            <person name="Mondo S."/>
            <person name="Kiss B."/>
            <person name="Balint B."/>
            <person name="Kues U."/>
            <person name="Barry K."/>
            <person name="Hegedus J.C."/>
            <person name="Henrissat B."/>
            <person name="Johnson J."/>
            <person name="Lipzen A."/>
            <person name="Ohm R."/>
            <person name="Nagy I."/>
            <person name="Pangilinan J."/>
            <person name="Yan J."/>
            <person name="Xiong Y."/>
            <person name="Grigoriev I.V."/>
            <person name="Hibbett D.S."/>
            <person name="Nagy L.G."/>
        </authorList>
    </citation>
    <scope>NUCLEOTIDE SEQUENCE [LARGE SCALE GENOMIC DNA]</scope>
    <source>
        <strain evidence="1 2">SZMC22713</strain>
    </source>
</reference>
<evidence type="ECO:0000313" key="1">
    <source>
        <dbReference type="EMBL" id="TDL29959.1"/>
    </source>
</evidence>
<protein>
    <submittedName>
        <fullName evidence="1">Uncharacterized protein</fullName>
    </submittedName>
</protein>
<sequence length="692" mass="76928">MAEKLPDEVLKEILSPALLISDAEFAFSEEENSNPFAKRSQSTSSLLLVCKRWMRVATPLLYEVVVIRSTAQAQALADALRLNGAFSPYIRKLRMEGGFGSAPGRFIPASPNIRELFVTLDVWSDDNVTGLCRAFISMTLRRLVVQERRQIKNAKVTLLWKAVLTYIEKSSSLDTVEYRNRRTDPTGRGRLSEFAEALSSSSSVKLVVVFWCPETLLSAISPMKNIKSIHITSPFGKSFLRPTTYINPALMEKVFFTESTSPSLTSLEVQAGTKVISPLPVCLPKSNDTAMSGVPRAISNVVWDKVFAFATWPCHPDIVLLTEKELTSGEWRAIRQTSKSLSLVSKLFNEIATPHIFRVANFSTGRSWNTFCELLKNRPELAPLVQSHIQQSSFAGYDLDFLLTSLTGLVQFHGSPGFHFHHLKMLATGSCNTLREICVTFSLAGEEVVASVDLGTLPALEVLHCKMALDRSTLQRCKFLDPKPFISGSFPRLHTLDILVLPLRHDRGTVTDLTSLFVTARTPALKSVKLLGKSVSSELFLQLNGTNIVELTTYGLIDSAMLSQCPKLETLTVLEPNPGCRELDALFQGMCGPSGHTRLSKLFLSVEVPRKTSPVAYITNIAEALVEVNYSDLPKLREIHIKGFDWPTTERDVKKTPACTELGYTMKSYGITVFDGSATPWRERAQVRRSRK</sequence>
<dbReference type="AlphaFoldDB" id="A0A4R5XFM5"/>
<keyword evidence="2" id="KW-1185">Reference proteome</keyword>